<dbReference type="Proteomes" id="UP000825935">
    <property type="component" value="Chromosome 4"/>
</dbReference>
<gene>
    <name evidence="1" type="ORF">KP509_04G032100</name>
</gene>
<reference evidence="1" key="1">
    <citation type="submission" date="2021-08" db="EMBL/GenBank/DDBJ databases">
        <title>WGS assembly of Ceratopteris richardii.</title>
        <authorList>
            <person name="Marchant D.B."/>
            <person name="Chen G."/>
            <person name="Jenkins J."/>
            <person name="Shu S."/>
            <person name="Leebens-Mack J."/>
            <person name="Grimwood J."/>
            <person name="Schmutz J."/>
            <person name="Soltis P."/>
            <person name="Soltis D."/>
            <person name="Chen Z.-H."/>
        </authorList>
    </citation>
    <scope>NUCLEOTIDE SEQUENCE</scope>
    <source>
        <strain evidence="1">Whitten #5841</strain>
        <tissue evidence="1">Leaf</tissue>
    </source>
</reference>
<evidence type="ECO:0000313" key="1">
    <source>
        <dbReference type="EMBL" id="KAH7438802.1"/>
    </source>
</evidence>
<evidence type="ECO:0000313" key="2">
    <source>
        <dbReference type="Proteomes" id="UP000825935"/>
    </source>
</evidence>
<organism evidence="1 2">
    <name type="scientific">Ceratopteris richardii</name>
    <name type="common">Triangle waterfern</name>
    <dbReference type="NCBI Taxonomy" id="49495"/>
    <lineage>
        <taxon>Eukaryota</taxon>
        <taxon>Viridiplantae</taxon>
        <taxon>Streptophyta</taxon>
        <taxon>Embryophyta</taxon>
        <taxon>Tracheophyta</taxon>
        <taxon>Polypodiopsida</taxon>
        <taxon>Polypodiidae</taxon>
        <taxon>Polypodiales</taxon>
        <taxon>Pteridineae</taxon>
        <taxon>Pteridaceae</taxon>
        <taxon>Parkerioideae</taxon>
        <taxon>Ceratopteris</taxon>
    </lineage>
</organism>
<sequence length="36" mass="4340">MGHHGFVATFDYGRYLTKHEIKYATHFGYQRLSEFM</sequence>
<dbReference type="EMBL" id="CM035409">
    <property type="protein sequence ID" value="KAH7438802.1"/>
    <property type="molecule type" value="Genomic_DNA"/>
</dbReference>
<proteinExistence type="predicted"/>
<dbReference type="AlphaFoldDB" id="A0A8T2UU17"/>
<comment type="caution">
    <text evidence="1">The sequence shown here is derived from an EMBL/GenBank/DDBJ whole genome shotgun (WGS) entry which is preliminary data.</text>
</comment>
<accession>A0A8T2UU17</accession>
<protein>
    <submittedName>
        <fullName evidence="1">Uncharacterized protein</fullName>
    </submittedName>
</protein>
<keyword evidence="2" id="KW-1185">Reference proteome</keyword>
<name>A0A8T2UU17_CERRI</name>